<dbReference type="PANTHER" id="PTHR30562:SF1">
    <property type="entry name" value="UVRABC SYSTEM PROTEIN C"/>
    <property type="match status" value="1"/>
</dbReference>
<dbReference type="PATRIC" id="fig|861450.3.peg.1064"/>
<evidence type="ECO:0000313" key="2">
    <source>
        <dbReference type="EMBL" id="EHM40699.1"/>
    </source>
</evidence>
<dbReference type="EMBL" id="AGCJ01000043">
    <property type="protein sequence ID" value="EHM40699.1"/>
    <property type="molecule type" value="Genomic_DNA"/>
</dbReference>
<feature type="domain" description="GIY-YIG" evidence="1">
    <location>
        <begin position="16"/>
        <end position="78"/>
    </location>
</feature>
<evidence type="ECO:0000313" key="3">
    <source>
        <dbReference type="Proteomes" id="UP000005481"/>
    </source>
</evidence>
<dbReference type="PANTHER" id="PTHR30562">
    <property type="entry name" value="UVRC/OXIDOREDUCTASE"/>
    <property type="match status" value="1"/>
</dbReference>
<dbReference type="InterPro" id="IPR050066">
    <property type="entry name" value="UvrABC_protein_C"/>
</dbReference>
<gene>
    <name evidence="2" type="ORF">HMPREF0080_01147</name>
</gene>
<dbReference type="CDD" id="cd10434">
    <property type="entry name" value="GIY-YIG_UvrC_Cho"/>
    <property type="match status" value="1"/>
</dbReference>
<dbReference type="AlphaFoldDB" id="G9YHL3"/>
<organism evidence="2 3">
    <name type="scientific">Anaeroglobus geminatus F0357</name>
    <dbReference type="NCBI Taxonomy" id="861450"/>
    <lineage>
        <taxon>Bacteria</taxon>
        <taxon>Bacillati</taxon>
        <taxon>Bacillota</taxon>
        <taxon>Negativicutes</taxon>
        <taxon>Veillonellales</taxon>
        <taxon>Veillonellaceae</taxon>
        <taxon>Anaeroglobus</taxon>
    </lineage>
</organism>
<evidence type="ECO:0000259" key="1">
    <source>
        <dbReference type="PROSITE" id="PS50164"/>
    </source>
</evidence>
<keyword evidence="3" id="KW-1185">Reference proteome</keyword>
<dbReference type="GO" id="GO:0009380">
    <property type="term" value="C:excinuclease repair complex"/>
    <property type="evidence" value="ECO:0007669"/>
    <property type="project" value="TreeGrafter"/>
</dbReference>
<sequence>MAVREDVLEKIKQLTTEPGVYLWKDEKGRILYVGKAVNLRNRVKSYVRKDSNRAVKVAAMMSHAVPWKRLSSRMSRKR</sequence>
<dbReference type="Gene3D" id="3.40.1440.10">
    <property type="entry name" value="GIY-YIG endonuclease"/>
    <property type="match status" value="1"/>
</dbReference>
<dbReference type="STRING" id="861450.HMPREF0080_01147"/>
<dbReference type="Pfam" id="PF01541">
    <property type="entry name" value="GIY-YIG"/>
    <property type="match status" value="1"/>
</dbReference>
<dbReference type="PROSITE" id="PS50164">
    <property type="entry name" value="GIY_YIG"/>
    <property type="match status" value="1"/>
</dbReference>
<dbReference type="SUPFAM" id="SSF82771">
    <property type="entry name" value="GIY-YIG endonuclease"/>
    <property type="match status" value="1"/>
</dbReference>
<comment type="caution">
    <text evidence="2">The sequence shown here is derived from an EMBL/GenBank/DDBJ whole genome shotgun (WGS) entry which is preliminary data.</text>
</comment>
<dbReference type="InterPro" id="IPR000305">
    <property type="entry name" value="GIY-YIG_endonuc"/>
</dbReference>
<name>G9YHL3_9FIRM</name>
<reference evidence="2 3" key="1">
    <citation type="submission" date="2011-08" db="EMBL/GenBank/DDBJ databases">
        <authorList>
            <person name="Weinstock G."/>
            <person name="Sodergren E."/>
            <person name="Clifton S."/>
            <person name="Fulton L."/>
            <person name="Fulton B."/>
            <person name="Courtney L."/>
            <person name="Fronick C."/>
            <person name="Harrison M."/>
            <person name="Strong C."/>
            <person name="Farmer C."/>
            <person name="Delahaunty K."/>
            <person name="Markovic C."/>
            <person name="Hall O."/>
            <person name="Minx P."/>
            <person name="Tomlinson C."/>
            <person name="Mitreva M."/>
            <person name="Hou S."/>
            <person name="Chen J."/>
            <person name="Wollam A."/>
            <person name="Pepin K.H."/>
            <person name="Johnson M."/>
            <person name="Bhonagiri V."/>
            <person name="Zhang X."/>
            <person name="Suruliraj S."/>
            <person name="Warren W."/>
            <person name="Chinwalla A."/>
            <person name="Mardis E.R."/>
            <person name="Wilson R.K."/>
        </authorList>
    </citation>
    <scope>NUCLEOTIDE SEQUENCE [LARGE SCALE GENOMIC DNA]</scope>
    <source>
        <strain evidence="2 3">F0357</strain>
    </source>
</reference>
<dbReference type="InterPro" id="IPR035901">
    <property type="entry name" value="GIY-YIG_endonuc_sf"/>
</dbReference>
<dbReference type="eggNOG" id="COG0322">
    <property type="taxonomic scope" value="Bacteria"/>
</dbReference>
<dbReference type="GO" id="GO:0006289">
    <property type="term" value="P:nucleotide-excision repair"/>
    <property type="evidence" value="ECO:0007669"/>
    <property type="project" value="InterPro"/>
</dbReference>
<proteinExistence type="predicted"/>
<dbReference type="HOGENOM" id="CLU_2614243_0_0_9"/>
<dbReference type="Proteomes" id="UP000005481">
    <property type="component" value="Unassembled WGS sequence"/>
</dbReference>
<accession>G9YHL3</accession>
<protein>
    <submittedName>
        <fullName evidence="2">GIY-YIG catalytic domain protein</fullName>
    </submittedName>
</protein>
<dbReference type="InterPro" id="IPR047296">
    <property type="entry name" value="GIY-YIG_UvrC_Cho"/>
</dbReference>